<feature type="signal peptide" evidence="2">
    <location>
        <begin position="1"/>
        <end position="25"/>
    </location>
</feature>
<evidence type="ECO:0000313" key="4">
    <source>
        <dbReference type="Proteomes" id="UP001307849"/>
    </source>
</evidence>
<feature type="compositionally biased region" description="Polar residues" evidence="1">
    <location>
        <begin position="735"/>
        <end position="753"/>
    </location>
</feature>
<feature type="compositionally biased region" description="Basic and acidic residues" evidence="1">
    <location>
        <begin position="363"/>
        <end position="383"/>
    </location>
</feature>
<dbReference type="Proteomes" id="UP001307849">
    <property type="component" value="Unassembled WGS sequence"/>
</dbReference>
<name>A0AAN8RMN6_9PEZI</name>
<evidence type="ECO:0000256" key="2">
    <source>
        <dbReference type="SAM" id="SignalP"/>
    </source>
</evidence>
<feature type="compositionally biased region" description="Basic and acidic residues" evidence="1">
    <location>
        <begin position="287"/>
        <end position="310"/>
    </location>
</feature>
<comment type="caution">
    <text evidence="3">The sequence shown here is derived from an EMBL/GenBank/DDBJ whole genome shotgun (WGS) entry which is preliminary data.</text>
</comment>
<dbReference type="AlphaFoldDB" id="A0AAN8RMN6"/>
<keyword evidence="2" id="KW-0732">Signal</keyword>
<reference evidence="3 4" key="1">
    <citation type="submission" date="2019-10" db="EMBL/GenBank/DDBJ databases">
        <authorList>
            <person name="Palmer J.M."/>
        </authorList>
    </citation>
    <scope>NUCLEOTIDE SEQUENCE [LARGE SCALE GENOMIC DNA]</scope>
    <source>
        <strain evidence="3 4">TWF506</strain>
    </source>
</reference>
<feature type="compositionally biased region" description="Basic and acidic residues" evidence="1">
    <location>
        <begin position="440"/>
        <end position="455"/>
    </location>
</feature>
<feature type="compositionally biased region" description="Basic and acidic residues" evidence="1">
    <location>
        <begin position="329"/>
        <end position="340"/>
    </location>
</feature>
<feature type="compositionally biased region" description="Basic and acidic residues" evidence="1">
    <location>
        <begin position="537"/>
        <end position="550"/>
    </location>
</feature>
<proteinExistence type="predicted"/>
<feature type="compositionally biased region" description="Basic and acidic residues" evidence="1">
    <location>
        <begin position="701"/>
        <end position="732"/>
    </location>
</feature>
<dbReference type="EMBL" id="JAVHJM010000005">
    <property type="protein sequence ID" value="KAK6513920.1"/>
    <property type="molecule type" value="Genomic_DNA"/>
</dbReference>
<evidence type="ECO:0000313" key="3">
    <source>
        <dbReference type="EMBL" id="KAK6513920.1"/>
    </source>
</evidence>
<feature type="compositionally biased region" description="Low complexity" evidence="1">
    <location>
        <begin position="311"/>
        <end position="321"/>
    </location>
</feature>
<protein>
    <submittedName>
        <fullName evidence="3">Uncharacterized protein</fullName>
    </submittedName>
</protein>
<feature type="compositionally biased region" description="Low complexity" evidence="1">
    <location>
        <begin position="579"/>
        <end position="613"/>
    </location>
</feature>
<feature type="compositionally biased region" description="Basic and acidic residues" evidence="1">
    <location>
        <begin position="464"/>
        <end position="476"/>
    </location>
</feature>
<organism evidence="3 4">
    <name type="scientific">Arthrobotrys conoides</name>
    <dbReference type="NCBI Taxonomy" id="74498"/>
    <lineage>
        <taxon>Eukaryota</taxon>
        <taxon>Fungi</taxon>
        <taxon>Dikarya</taxon>
        <taxon>Ascomycota</taxon>
        <taxon>Pezizomycotina</taxon>
        <taxon>Orbiliomycetes</taxon>
        <taxon>Orbiliales</taxon>
        <taxon>Orbiliaceae</taxon>
        <taxon>Arthrobotrys</taxon>
    </lineage>
</organism>
<keyword evidence="4" id="KW-1185">Reference proteome</keyword>
<feature type="region of interest" description="Disordered" evidence="1">
    <location>
        <begin position="234"/>
        <end position="632"/>
    </location>
</feature>
<accession>A0AAN8RMN6</accession>
<feature type="compositionally biased region" description="Acidic residues" evidence="1">
    <location>
        <begin position="387"/>
        <end position="418"/>
    </location>
</feature>
<evidence type="ECO:0000256" key="1">
    <source>
        <dbReference type="SAM" id="MobiDB-lite"/>
    </source>
</evidence>
<feature type="compositionally biased region" description="Low complexity" evidence="1">
    <location>
        <begin position="678"/>
        <end position="691"/>
    </location>
</feature>
<gene>
    <name evidence="3" type="ORF">TWF506_008350</name>
</gene>
<feature type="compositionally biased region" description="Basic residues" evidence="1">
    <location>
        <begin position="757"/>
        <end position="766"/>
    </location>
</feature>
<feature type="region of interest" description="Disordered" evidence="1">
    <location>
        <begin position="669"/>
        <end position="766"/>
    </location>
</feature>
<feature type="chain" id="PRO_5043026246" evidence="2">
    <location>
        <begin position="26"/>
        <end position="766"/>
    </location>
</feature>
<sequence length="766" mass="84693">MWSKCIHLATAAPMLLAFIARLTNTQLVIPEVADSTEIATQALVFYFSDGTTYGYTDYAHGWNGNCNKLYSPAPGKATVDYVEYLPQSSAIPGVFSKNVIDPDIGRTEDLQLKKVILYRDPYCTEEVAEKVQREENEDGKDISETVEVLEPIELDVQEKVQKSEQEGHGEEDAVHHDSAHVFLNDQGLNVDAPASFRLILGRKGTVPTLIDQAPTEEAPNDGPSVDQNLTNDQIEEQSDSPEIAKEEAPVAPTESLTEEEIKTDSTPSDGIIIEEQAAEESDTSIDLLDKDQGLEETAFDRSSSDRHPNEESSISNVNNEESPNDNEDKENHEQSISEEHTSEEDGAGILVKEEDASSLSIQKKVDEKITEEKPHDEKEKINTTDEYFTELEIEGDDEEEEGKDEDEEHEEEEKEEEGGQGNSSKQPVYNIFKNVGTVVEEQHDEGFKEDIHEEPQPEEAQNNQKEETKEHNETEGKIPVPITAIPTEKSPAPEIEQPEGGESIQPKESTPPEPPKEIPAETQEASSTKEQPESPPDESKQEEKGAKADADSPQPEVTIPPKEKPSVAFVTVTVHVGGESSPEPTPTEESTIATTESTESPTAEETAVEATPSVPGLTFTPDSEYCDPKQPDSSCYVECDVEDPYCCHPTDKDFPDCCDPDDEECWRHQFILDKPDETTPATTENTPDQTTEPPPQAQETPVKDLEHAPKESSPEPEPEKQEVGPQPAKRDQVLPQPSISNFNGENSSSSLTSGRLARSRFLRFLH</sequence>